<reference evidence="1" key="1">
    <citation type="submission" date="2020-04" db="EMBL/GenBank/DDBJ databases">
        <title>A chromosome-scale assembly and high-density genetic map of the yellow drum (Nibea albiflora) genome.</title>
        <authorList>
            <person name="Xu D."/>
            <person name="Zhang W."/>
            <person name="Chen R."/>
            <person name="Tan P."/>
            <person name="Wang L."/>
            <person name="Song H."/>
            <person name="Tian L."/>
            <person name="Zhu Q."/>
            <person name="Wang B."/>
        </authorList>
    </citation>
    <scope>NUCLEOTIDE SEQUENCE</scope>
    <source>
        <strain evidence="1">ZJHYS-2018</strain>
    </source>
</reference>
<comment type="caution">
    <text evidence="1">The sequence shown here is derived from an EMBL/GenBank/DDBJ whole genome shotgun (WGS) entry which is preliminary data.</text>
</comment>
<name>A0ACB7EN18_NIBAL</name>
<sequence>MAGERKRGKNKRMMEERKTAPIELHYCSRKEREEKRGEESGGKEERIMGLMPTDKQQ</sequence>
<dbReference type="EMBL" id="CM024792">
    <property type="protein sequence ID" value="KAG8003210.1"/>
    <property type="molecule type" value="Genomic_DNA"/>
</dbReference>
<proteinExistence type="predicted"/>
<organism evidence="1 2">
    <name type="scientific">Nibea albiflora</name>
    <name type="common">Yellow drum</name>
    <name type="synonym">Corvina albiflora</name>
    <dbReference type="NCBI Taxonomy" id="240163"/>
    <lineage>
        <taxon>Eukaryota</taxon>
        <taxon>Metazoa</taxon>
        <taxon>Chordata</taxon>
        <taxon>Craniata</taxon>
        <taxon>Vertebrata</taxon>
        <taxon>Euteleostomi</taxon>
        <taxon>Actinopterygii</taxon>
        <taxon>Neopterygii</taxon>
        <taxon>Teleostei</taxon>
        <taxon>Neoteleostei</taxon>
        <taxon>Acanthomorphata</taxon>
        <taxon>Eupercaria</taxon>
        <taxon>Sciaenidae</taxon>
        <taxon>Nibea</taxon>
    </lineage>
</organism>
<accession>A0ACB7EN18</accession>
<protein>
    <submittedName>
        <fullName evidence="1">Mitochondrial import inner membrane translocase subunit TIM14</fullName>
    </submittedName>
</protein>
<gene>
    <name evidence="1" type="primary">DNAJC19</name>
    <name evidence="1" type="ORF">GBF38_007605</name>
</gene>
<feature type="non-terminal residue" evidence="1">
    <location>
        <position position="57"/>
    </location>
</feature>
<evidence type="ECO:0000313" key="1">
    <source>
        <dbReference type="EMBL" id="KAG8003210.1"/>
    </source>
</evidence>
<evidence type="ECO:0000313" key="2">
    <source>
        <dbReference type="Proteomes" id="UP000805704"/>
    </source>
</evidence>
<keyword evidence="2" id="KW-1185">Reference proteome</keyword>
<dbReference type="Proteomes" id="UP000805704">
    <property type="component" value="Chromosome 4"/>
</dbReference>